<dbReference type="GO" id="GO:0005829">
    <property type="term" value="C:cytosol"/>
    <property type="evidence" value="ECO:0007669"/>
    <property type="project" value="TreeGrafter"/>
</dbReference>
<organism evidence="1">
    <name type="scientific">Desulfofervidus auxilii</name>
    <dbReference type="NCBI Taxonomy" id="1621989"/>
    <lineage>
        <taxon>Bacteria</taxon>
        <taxon>Pseudomonadati</taxon>
        <taxon>Thermodesulfobacteriota</taxon>
        <taxon>Candidatus Desulfofervidia</taxon>
        <taxon>Candidatus Desulfofervidales</taxon>
        <taxon>Candidatus Desulfofervidaceae</taxon>
        <taxon>Candidatus Desulfofervidus</taxon>
    </lineage>
</organism>
<protein>
    <submittedName>
        <fullName evidence="1">IMP cyclohydrolase</fullName>
    </submittedName>
</protein>
<reference evidence="1" key="1">
    <citation type="journal article" date="2020" name="mSystems">
        <title>Genome- and Community-Level Interaction Insights into Carbon Utilization and Element Cycling Functions of Hydrothermarchaeota in Hydrothermal Sediment.</title>
        <authorList>
            <person name="Zhou Z."/>
            <person name="Liu Y."/>
            <person name="Xu W."/>
            <person name="Pan J."/>
            <person name="Luo Z.H."/>
            <person name="Li M."/>
        </authorList>
    </citation>
    <scope>NUCLEOTIDE SEQUENCE [LARGE SCALE GENOMIC DNA]</scope>
    <source>
        <strain evidence="1">HyVt-233</strain>
    </source>
</reference>
<accession>A0A7C0U1R7</accession>
<dbReference type="PIRSF" id="PIRSF000414">
    <property type="entry name" value="AICARFT_IMPCHas"/>
    <property type="match status" value="1"/>
</dbReference>
<dbReference type="SMART" id="SM00798">
    <property type="entry name" value="AICARFT_IMPCHas"/>
    <property type="match status" value="1"/>
</dbReference>
<dbReference type="Gene3D" id="3.40.140.20">
    <property type="match status" value="2"/>
</dbReference>
<dbReference type="SUPFAM" id="SSF53927">
    <property type="entry name" value="Cytidine deaminase-like"/>
    <property type="match status" value="1"/>
</dbReference>
<dbReference type="GO" id="GO:0004643">
    <property type="term" value="F:phosphoribosylaminoimidazolecarboxamide formyltransferase activity"/>
    <property type="evidence" value="ECO:0007669"/>
    <property type="project" value="InterPro"/>
</dbReference>
<dbReference type="Pfam" id="PF01808">
    <property type="entry name" value="AICARFT_IMPCHas"/>
    <property type="match status" value="1"/>
</dbReference>
<dbReference type="AlphaFoldDB" id="A0A7C0U1R7"/>
<sequence>MKNIKAIYKEIKLDHFPPEIKIVIGEHTLIYRKRIWQVGGEKRGLRYGENPHQEAAIYELINGNLILGDCQFIREKEGLVSALKEENFLQFGKHPSLINLTDLDRGLQILRYLMAKPAAIIMKHNNPCGVAYGNSLSEAFVRAYFADRIAAFGGCVVLNRTLDKETAELINQHYVEVVAAPDYAPGVVDILKQRKNLRIIEIKRMDRLTEYSHKIWLDFKSLMDGGLILQKSAYTKIKKAEDFIPAEAEYKGKTYRIKRLPSEKELQDLLFGWYVEQGVTSNSVLFVKDEATVAIGTGEQDRVGVVEIAVFKAYKKYADALCFKKYGIPYKILEMEIADGKRPLTQKEEIDEQTKAANGGLKGAVMVSDGFFPFRDSVDVAIKEGITAIAQPGGSIRDFESILACNEAEPPVAMVYTGERAFRH</sequence>
<comment type="caution">
    <text evidence="1">The sequence shown here is derived from an EMBL/GenBank/DDBJ whole genome shotgun (WGS) entry which is preliminary data.</text>
</comment>
<dbReference type="GO" id="GO:0003937">
    <property type="term" value="F:IMP cyclohydrolase activity"/>
    <property type="evidence" value="ECO:0007669"/>
    <property type="project" value="InterPro"/>
</dbReference>
<dbReference type="PANTHER" id="PTHR11692:SF0">
    <property type="entry name" value="BIFUNCTIONAL PURINE BIOSYNTHESIS PROTEIN ATIC"/>
    <property type="match status" value="1"/>
</dbReference>
<dbReference type="InterPro" id="IPR016193">
    <property type="entry name" value="Cytidine_deaminase-like"/>
</dbReference>
<dbReference type="InterPro" id="IPR002695">
    <property type="entry name" value="PurH-like"/>
</dbReference>
<dbReference type="GO" id="GO:0006189">
    <property type="term" value="P:'de novo' IMP biosynthetic process"/>
    <property type="evidence" value="ECO:0007669"/>
    <property type="project" value="TreeGrafter"/>
</dbReference>
<dbReference type="PANTHER" id="PTHR11692">
    <property type="entry name" value="BIFUNCTIONAL PURINE BIOSYNTHESIS PROTEIN PURH"/>
    <property type="match status" value="1"/>
</dbReference>
<gene>
    <name evidence="1" type="ORF">ENG63_02745</name>
</gene>
<proteinExistence type="predicted"/>
<evidence type="ECO:0000313" key="1">
    <source>
        <dbReference type="EMBL" id="HDD43764.1"/>
    </source>
</evidence>
<dbReference type="Proteomes" id="UP000886289">
    <property type="component" value="Unassembled WGS sequence"/>
</dbReference>
<name>A0A7C0U1R7_DESA2</name>
<dbReference type="InterPro" id="IPR024051">
    <property type="entry name" value="AICAR_Tfase_dup_dom_sf"/>
</dbReference>
<dbReference type="EMBL" id="DRBS01000105">
    <property type="protein sequence ID" value="HDD43764.1"/>
    <property type="molecule type" value="Genomic_DNA"/>
</dbReference>